<dbReference type="PANTHER" id="PTHR43117:SF4">
    <property type="entry name" value="OSMOPROTECTANT IMPORT ATP-BINDING PROTEIN OSMV"/>
    <property type="match status" value="1"/>
</dbReference>
<dbReference type="PANTHER" id="PTHR43117">
    <property type="entry name" value="OSMOPROTECTANT IMPORT ATP-BINDING PROTEIN OSMV"/>
    <property type="match status" value="1"/>
</dbReference>
<dbReference type="InterPro" id="IPR003439">
    <property type="entry name" value="ABC_transporter-like_ATP-bd"/>
</dbReference>
<evidence type="ECO:0000313" key="5">
    <source>
        <dbReference type="Proteomes" id="UP000253099"/>
    </source>
</evidence>
<feature type="domain" description="ABC transporter" evidence="3">
    <location>
        <begin position="1"/>
        <end position="67"/>
    </location>
</feature>
<dbReference type="Pfam" id="PF00005">
    <property type="entry name" value="ABC_tran"/>
    <property type="match status" value="1"/>
</dbReference>
<keyword evidence="2" id="KW-0813">Transport</keyword>
<keyword evidence="4" id="KW-0547">Nucleotide-binding</keyword>
<dbReference type="EC" id="3.6.3.-" evidence="4"/>
<dbReference type="EMBL" id="NIZT01000051">
    <property type="protein sequence ID" value="RBQ22708.1"/>
    <property type="molecule type" value="Genomic_DNA"/>
</dbReference>
<dbReference type="InterPro" id="IPR027417">
    <property type="entry name" value="P-loop_NTPase"/>
</dbReference>
<dbReference type="AlphaFoldDB" id="A0A366M905"/>
<evidence type="ECO:0000256" key="1">
    <source>
        <dbReference type="ARBA" id="ARBA00005417"/>
    </source>
</evidence>
<evidence type="ECO:0000259" key="3">
    <source>
        <dbReference type="Pfam" id="PF00005"/>
    </source>
</evidence>
<keyword evidence="4" id="KW-0067">ATP-binding</keyword>
<accession>A0A366M905</accession>
<dbReference type="SUPFAM" id="SSF52540">
    <property type="entry name" value="P-loop containing nucleoside triphosphate hydrolases"/>
    <property type="match status" value="1"/>
</dbReference>
<keyword evidence="5" id="KW-1185">Reference proteome</keyword>
<reference evidence="4 5" key="1">
    <citation type="submission" date="2018-06" db="EMBL/GenBank/DDBJ databases">
        <title>Genomic insight into two independent archaeal endosymbiosis events.</title>
        <authorList>
            <person name="Lind A.E."/>
            <person name="Lewis W.H."/>
            <person name="Spang A."/>
            <person name="Guy L."/>
            <person name="Embley M.T."/>
            <person name="Ettema T.J.G."/>
        </authorList>
    </citation>
    <scope>NUCLEOTIDE SEQUENCE [LARGE SCALE GENOMIC DNA]</scope>
    <source>
        <strain evidence="4">NOE</strain>
    </source>
</reference>
<dbReference type="GO" id="GO:0016887">
    <property type="term" value="F:ATP hydrolysis activity"/>
    <property type="evidence" value="ECO:0007669"/>
    <property type="project" value="InterPro"/>
</dbReference>
<keyword evidence="4" id="KW-0378">Hydrolase</keyword>
<evidence type="ECO:0000313" key="4">
    <source>
        <dbReference type="EMBL" id="RBQ22708.1"/>
    </source>
</evidence>
<proteinExistence type="inferred from homology"/>
<dbReference type="Gene3D" id="3.40.50.300">
    <property type="entry name" value="P-loop containing nucleotide triphosphate hydrolases"/>
    <property type="match status" value="1"/>
</dbReference>
<evidence type="ECO:0000256" key="2">
    <source>
        <dbReference type="ARBA" id="ARBA00022448"/>
    </source>
</evidence>
<protein>
    <submittedName>
        <fullName evidence="4">Molybdate/tungstate import ATP-binding protein WtpC</fullName>
        <ecNumber evidence="4">3.6.3.-</ecNumber>
    </submittedName>
</protein>
<sequence>MINGLVKPSSGKILLDGKDISNEDMVDLRRKIGYSIQGTFLFPHLTVEENIAYVPKLIDKKDTFRKIIMMKIIGIDVLIYRVNNSNVTNNTY</sequence>
<comment type="caution">
    <text evidence="4">The sequence shown here is derived from an EMBL/GenBank/DDBJ whole genome shotgun (WGS) entry which is preliminary data.</text>
</comment>
<organism evidence="4 5">
    <name type="scientific">Candidatus Methanobinarius endosymbioticus</name>
    <dbReference type="NCBI Taxonomy" id="2006182"/>
    <lineage>
        <taxon>Archaea</taxon>
        <taxon>Methanobacteriati</taxon>
        <taxon>Methanobacteriota</taxon>
        <taxon>Methanomada group</taxon>
        <taxon>Methanobacteria</taxon>
        <taxon>Methanobacteriales</taxon>
        <taxon>Methanobacteriaceae</taxon>
        <taxon>Candidatus Methanobinarius</taxon>
    </lineage>
</organism>
<dbReference type="Proteomes" id="UP000253099">
    <property type="component" value="Unassembled WGS sequence"/>
</dbReference>
<gene>
    <name evidence="4" type="primary">wtpC_2</name>
    <name evidence="4" type="ORF">ALNOE001_16020</name>
</gene>
<dbReference type="GO" id="GO:0005524">
    <property type="term" value="F:ATP binding"/>
    <property type="evidence" value="ECO:0007669"/>
    <property type="project" value="UniProtKB-KW"/>
</dbReference>
<comment type="similarity">
    <text evidence="1">Belongs to the ABC transporter superfamily.</text>
</comment>
<name>A0A366M905_9EURY</name>